<reference evidence="1" key="2">
    <citation type="journal article" date="2015" name="Data Brief">
        <title>Shoot transcriptome of the giant reed, Arundo donax.</title>
        <authorList>
            <person name="Barrero R.A."/>
            <person name="Guerrero F.D."/>
            <person name="Moolhuijzen P."/>
            <person name="Goolsby J.A."/>
            <person name="Tidwell J."/>
            <person name="Bellgard S.E."/>
            <person name="Bellgard M.I."/>
        </authorList>
    </citation>
    <scope>NUCLEOTIDE SEQUENCE</scope>
    <source>
        <tissue evidence="1">Shoot tissue taken approximately 20 cm above the soil surface</tissue>
    </source>
</reference>
<reference evidence="1" key="1">
    <citation type="submission" date="2014-09" db="EMBL/GenBank/DDBJ databases">
        <authorList>
            <person name="Magalhaes I.L.F."/>
            <person name="Oliveira U."/>
            <person name="Santos F.R."/>
            <person name="Vidigal T.H.D.A."/>
            <person name="Brescovit A.D."/>
            <person name="Santos A.J."/>
        </authorList>
    </citation>
    <scope>NUCLEOTIDE SEQUENCE</scope>
    <source>
        <tissue evidence="1">Shoot tissue taken approximately 20 cm above the soil surface</tissue>
    </source>
</reference>
<proteinExistence type="predicted"/>
<organism evidence="1">
    <name type="scientific">Arundo donax</name>
    <name type="common">Giant reed</name>
    <name type="synonym">Donax arundinaceus</name>
    <dbReference type="NCBI Taxonomy" id="35708"/>
    <lineage>
        <taxon>Eukaryota</taxon>
        <taxon>Viridiplantae</taxon>
        <taxon>Streptophyta</taxon>
        <taxon>Embryophyta</taxon>
        <taxon>Tracheophyta</taxon>
        <taxon>Spermatophyta</taxon>
        <taxon>Magnoliopsida</taxon>
        <taxon>Liliopsida</taxon>
        <taxon>Poales</taxon>
        <taxon>Poaceae</taxon>
        <taxon>PACMAD clade</taxon>
        <taxon>Arundinoideae</taxon>
        <taxon>Arundineae</taxon>
        <taxon>Arundo</taxon>
    </lineage>
</organism>
<dbReference type="AlphaFoldDB" id="A0A0A8ZEL5"/>
<protein>
    <submittedName>
        <fullName evidence="1">Uncharacterized protein</fullName>
    </submittedName>
</protein>
<dbReference type="EMBL" id="GBRH01262735">
    <property type="protein sequence ID" value="JAD35160.1"/>
    <property type="molecule type" value="Transcribed_RNA"/>
</dbReference>
<evidence type="ECO:0000313" key="1">
    <source>
        <dbReference type="EMBL" id="JAD35160.1"/>
    </source>
</evidence>
<sequence length="53" mass="6128">MMRLELDCELTSKNVPSQKLNKPKKAPLLDICMRNAAVCYEDNNTFHTQMKSK</sequence>
<name>A0A0A8ZEL5_ARUDO</name>
<accession>A0A0A8ZEL5</accession>